<gene>
    <name evidence="1" type="ORF">GCM10011365_23400</name>
</gene>
<evidence type="ECO:0000313" key="2">
    <source>
        <dbReference type="Proteomes" id="UP000605253"/>
    </source>
</evidence>
<sequence length="135" mass="15850">MKKLVIIVVLLALLQACGGRMSKKQNLDHTLYQYAKVMRWADFDQALNFMDPKADEDVMPTELELNRFKQFGVSSYVPRPILPGPDENSIIQTVELKLYNIHTKREKVVIDKQVWRYDEEQKRWFLDSGLPDITH</sequence>
<name>A0A917CVW0_9GAMM</name>
<evidence type="ECO:0000313" key="1">
    <source>
        <dbReference type="EMBL" id="GGG01497.1"/>
    </source>
</evidence>
<dbReference type="EMBL" id="BMEO01000014">
    <property type="protein sequence ID" value="GGG01497.1"/>
    <property type="molecule type" value="Genomic_DNA"/>
</dbReference>
<dbReference type="RefSeq" id="WP_188365944.1">
    <property type="nucleotide sequence ID" value="NZ_BAABJF010000020.1"/>
</dbReference>
<proteinExistence type="predicted"/>
<organism evidence="1 2">
    <name type="scientific">Marinicella pacifica</name>
    <dbReference type="NCBI Taxonomy" id="1171543"/>
    <lineage>
        <taxon>Bacteria</taxon>
        <taxon>Pseudomonadati</taxon>
        <taxon>Pseudomonadota</taxon>
        <taxon>Gammaproteobacteria</taxon>
        <taxon>Lysobacterales</taxon>
        <taxon>Marinicellaceae</taxon>
        <taxon>Marinicella</taxon>
    </lineage>
</organism>
<accession>A0A917CVW0</accession>
<dbReference type="Proteomes" id="UP000605253">
    <property type="component" value="Unassembled WGS sequence"/>
</dbReference>
<reference evidence="1" key="1">
    <citation type="journal article" date="2014" name="Int. J. Syst. Evol. Microbiol.">
        <title>Complete genome sequence of Corynebacterium casei LMG S-19264T (=DSM 44701T), isolated from a smear-ripened cheese.</title>
        <authorList>
            <consortium name="US DOE Joint Genome Institute (JGI-PGF)"/>
            <person name="Walter F."/>
            <person name="Albersmeier A."/>
            <person name="Kalinowski J."/>
            <person name="Ruckert C."/>
        </authorList>
    </citation>
    <scope>NUCLEOTIDE SEQUENCE</scope>
    <source>
        <strain evidence="1">CGMCC 1.12181</strain>
    </source>
</reference>
<comment type="caution">
    <text evidence="1">The sequence shown here is derived from an EMBL/GenBank/DDBJ whole genome shotgun (WGS) entry which is preliminary data.</text>
</comment>
<protein>
    <submittedName>
        <fullName evidence="1">Uncharacterized protein</fullName>
    </submittedName>
</protein>
<dbReference type="AlphaFoldDB" id="A0A917CVW0"/>
<reference evidence="1" key="2">
    <citation type="submission" date="2020-09" db="EMBL/GenBank/DDBJ databases">
        <authorList>
            <person name="Sun Q."/>
            <person name="Zhou Y."/>
        </authorList>
    </citation>
    <scope>NUCLEOTIDE SEQUENCE</scope>
    <source>
        <strain evidence="1">CGMCC 1.12181</strain>
    </source>
</reference>
<keyword evidence="2" id="KW-1185">Reference proteome</keyword>
<dbReference type="PROSITE" id="PS51257">
    <property type="entry name" value="PROKAR_LIPOPROTEIN"/>
    <property type="match status" value="1"/>
</dbReference>